<sequence>MTLELLPLLLTALALGLLGGGHCIGMCGGLMGAMTLAIPEHQRRGWTLWKVLLGYNLGRILSYAAAGALLGSLGWLAQDMGLGKVLRVIAGLLMIAMGLYLANWWSGLTRLESLGRYIWRYLEPHARALLPVSTAPRALALGLLWGWLPCGLVYSTLVWASAQGNAAHSALLMLFFGLGTLPALLATGLMAQRMLSLLRKRAVRTSAAILVILFGIWTIPGPHHALIMGHDHQHGEHSPIQPTHTDEHSADHGQHAGHH</sequence>
<dbReference type="Proteomes" id="UP000243629">
    <property type="component" value="Unassembled WGS sequence"/>
</dbReference>
<dbReference type="Pfam" id="PF13386">
    <property type="entry name" value="DsbD_2"/>
    <property type="match status" value="1"/>
</dbReference>
<feature type="transmembrane region" description="Helical" evidence="2">
    <location>
        <begin position="61"/>
        <end position="78"/>
    </location>
</feature>
<feature type="transmembrane region" description="Helical" evidence="2">
    <location>
        <begin position="138"/>
        <end position="159"/>
    </location>
</feature>
<dbReference type="InterPro" id="IPR039447">
    <property type="entry name" value="UreH-like_TM_dom"/>
</dbReference>
<evidence type="ECO:0000256" key="1">
    <source>
        <dbReference type="SAM" id="MobiDB-lite"/>
    </source>
</evidence>
<feature type="region of interest" description="Disordered" evidence="1">
    <location>
        <begin position="231"/>
        <end position="259"/>
    </location>
</feature>
<proteinExistence type="predicted"/>
<keyword evidence="2" id="KW-0472">Membrane</keyword>
<keyword evidence="2" id="KW-1133">Transmembrane helix</keyword>
<keyword evidence="2" id="KW-0812">Transmembrane</keyword>
<dbReference type="OrthoDB" id="9798690at2"/>
<organism evidence="4 5">
    <name type="scientific">Halopseudomonas yangmingensis</name>
    <dbReference type="NCBI Taxonomy" id="1720063"/>
    <lineage>
        <taxon>Bacteria</taxon>
        <taxon>Pseudomonadati</taxon>
        <taxon>Pseudomonadota</taxon>
        <taxon>Gammaproteobacteria</taxon>
        <taxon>Pseudomonadales</taxon>
        <taxon>Pseudomonadaceae</taxon>
        <taxon>Halopseudomonas</taxon>
    </lineage>
</organism>
<dbReference type="EMBL" id="FOUI01000024">
    <property type="protein sequence ID" value="SFM88745.1"/>
    <property type="molecule type" value="Genomic_DNA"/>
</dbReference>
<dbReference type="AlphaFoldDB" id="A0A1I4UIL9"/>
<evidence type="ECO:0000313" key="4">
    <source>
        <dbReference type="EMBL" id="SFM88745.1"/>
    </source>
</evidence>
<dbReference type="PANTHER" id="PTHR42208:SF1">
    <property type="entry name" value="HEAVY METAL TRANSPORTER"/>
    <property type="match status" value="1"/>
</dbReference>
<feature type="transmembrane region" description="Helical" evidence="2">
    <location>
        <begin position="202"/>
        <end position="219"/>
    </location>
</feature>
<accession>A0A1I4UIL9</accession>
<feature type="transmembrane region" description="Helical" evidence="2">
    <location>
        <begin position="171"/>
        <end position="190"/>
    </location>
</feature>
<gene>
    <name evidence="4" type="ORF">SAMN05216217_1243</name>
</gene>
<keyword evidence="5" id="KW-1185">Reference proteome</keyword>
<dbReference type="STRING" id="1720063.SAMN05216217_1243"/>
<evidence type="ECO:0000313" key="5">
    <source>
        <dbReference type="Proteomes" id="UP000243629"/>
    </source>
</evidence>
<feature type="transmembrane region" description="Helical" evidence="2">
    <location>
        <begin position="85"/>
        <end position="105"/>
    </location>
</feature>
<evidence type="ECO:0000259" key="3">
    <source>
        <dbReference type="Pfam" id="PF13386"/>
    </source>
</evidence>
<name>A0A1I4UIL9_9GAMM</name>
<protein>
    <recommendedName>
        <fullName evidence="3">Urease accessory protein UreH-like transmembrane domain-containing protein</fullName>
    </recommendedName>
</protein>
<evidence type="ECO:0000256" key="2">
    <source>
        <dbReference type="SAM" id="Phobius"/>
    </source>
</evidence>
<dbReference type="RefSeq" id="WP_093478882.1">
    <property type="nucleotide sequence ID" value="NZ_FOUI01000024.1"/>
</dbReference>
<reference evidence="5" key="1">
    <citation type="submission" date="2016-10" db="EMBL/GenBank/DDBJ databases">
        <authorList>
            <person name="Varghese N."/>
            <person name="Submissions S."/>
        </authorList>
    </citation>
    <scope>NUCLEOTIDE SEQUENCE [LARGE SCALE GENOMIC DNA]</scope>
    <source>
        <strain evidence="5">DSM 24213</strain>
    </source>
</reference>
<dbReference type="PANTHER" id="PTHR42208">
    <property type="entry name" value="HEAVY METAL TRANSPORTER-RELATED"/>
    <property type="match status" value="1"/>
</dbReference>
<feature type="compositionally biased region" description="Basic and acidic residues" evidence="1">
    <location>
        <begin position="244"/>
        <end position="259"/>
    </location>
</feature>
<feature type="domain" description="Urease accessory protein UreH-like transmembrane" evidence="3">
    <location>
        <begin position="11"/>
        <end position="217"/>
    </location>
</feature>